<evidence type="ECO:0000256" key="1">
    <source>
        <dbReference type="SAM" id="MobiDB-lite"/>
    </source>
</evidence>
<gene>
    <name evidence="2" type="ORF">APUTEX25_003775</name>
</gene>
<feature type="region of interest" description="Disordered" evidence="1">
    <location>
        <begin position="1"/>
        <end position="57"/>
    </location>
</feature>
<sequence>GEREPGLARSPRAGFGGGERGAGAVAPGGGAGRRRRGGARVAHRAAGGRSFESGRRG</sequence>
<dbReference type="AlphaFoldDB" id="A0A3M7L897"/>
<feature type="non-terminal residue" evidence="2">
    <location>
        <position position="57"/>
    </location>
</feature>
<name>A0A3M7L897_AUXPR</name>
<reference evidence="3" key="1">
    <citation type="journal article" date="2018" name="Algal Res.">
        <title>Characterization of plant carbon substrate utilization by Auxenochlorella protothecoides.</title>
        <authorList>
            <person name="Vogler B.W."/>
            <person name="Starkenburg S.R."/>
            <person name="Sudasinghe N."/>
            <person name="Schambach J.Y."/>
            <person name="Rollin J.A."/>
            <person name="Pattathil S."/>
            <person name="Barry A.N."/>
        </authorList>
    </citation>
    <scope>NUCLEOTIDE SEQUENCE [LARGE SCALE GENOMIC DNA]</scope>
    <source>
        <strain evidence="3">UTEX 25</strain>
    </source>
</reference>
<comment type="caution">
    <text evidence="2">The sequence shown here is derived from an EMBL/GenBank/DDBJ whole genome shotgun (WGS) entry which is preliminary data.</text>
</comment>
<feature type="compositionally biased region" description="Gly residues" evidence="1">
    <location>
        <begin position="14"/>
        <end position="31"/>
    </location>
</feature>
<dbReference type="Proteomes" id="UP000279271">
    <property type="component" value="Unassembled WGS sequence"/>
</dbReference>
<evidence type="ECO:0000313" key="3">
    <source>
        <dbReference type="Proteomes" id="UP000279271"/>
    </source>
</evidence>
<proteinExistence type="predicted"/>
<dbReference type="EMBL" id="QOKY01000068">
    <property type="protein sequence ID" value="RMZ57782.1"/>
    <property type="molecule type" value="Genomic_DNA"/>
</dbReference>
<protein>
    <submittedName>
        <fullName evidence="2">Uncharacterized protein</fullName>
    </submittedName>
</protein>
<organism evidence="2 3">
    <name type="scientific">Auxenochlorella protothecoides</name>
    <name type="common">Green microalga</name>
    <name type="synonym">Chlorella protothecoides</name>
    <dbReference type="NCBI Taxonomy" id="3075"/>
    <lineage>
        <taxon>Eukaryota</taxon>
        <taxon>Viridiplantae</taxon>
        <taxon>Chlorophyta</taxon>
        <taxon>core chlorophytes</taxon>
        <taxon>Trebouxiophyceae</taxon>
        <taxon>Chlorellales</taxon>
        <taxon>Chlorellaceae</taxon>
        <taxon>Auxenochlorella</taxon>
    </lineage>
</organism>
<feature type="non-terminal residue" evidence="2">
    <location>
        <position position="1"/>
    </location>
</feature>
<evidence type="ECO:0000313" key="2">
    <source>
        <dbReference type="EMBL" id="RMZ57782.1"/>
    </source>
</evidence>
<accession>A0A3M7L897</accession>
<feature type="compositionally biased region" description="Basic residues" evidence="1">
    <location>
        <begin position="32"/>
        <end position="43"/>
    </location>
</feature>